<proteinExistence type="predicted"/>
<feature type="region of interest" description="Disordered" evidence="1">
    <location>
        <begin position="714"/>
        <end position="738"/>
    </location>
</feature>
<dbReference type="RefSeq" id="WP_317055573.1">
    <property type="nucleotide sequence ID" value="NZ_CP146606.1"/>
</dbReference>
<protein>
    <recommendedName>
        <fullName evidence="5">Type IV pilus biogenesis</fullName>
    </recommendedName>
</protein>
<dbReference type="SUPFAM" id="SSF53067">
    <property type="entry name" value="Actin-like ATPase domain"/>
    <property type="match status" value="1"/>
</dbReference>
<accession>A0ABZ2TL89</accession>
<feature type="compositionally biased region" description="Basic and acidic residues" evidence="1">
    <location>
        <begin position="714"/>
        <end position="730"/>
    </location>
</feature>
<keyword evidence="2" id="KW-0812">Transmembrane</keyword>
<dbReference type="InterPro" id="IPR043129">
    <property type="entry name" value="ATPase_NBD"/>
</dbReference>
<name>A0ABZ2TL89_9RHOB</name>
<evidence type="ECO:0000256" key="2">
    <source>
        <dbReference type="SAM" id="Phobius"/>
    </source>
</evidence>
<organism evidence="3 4">
    <name type="scientific">Roseovarius rhodophyticola</name>
    <dbReference type="NCBI Taxonomy" id="3080827"/>
    <lineage>
        <taxon>Bacteria</taxon>
        <taxon>Pseudomonadati</taxon>
        <taxon>Pseudomonadota</taxon>
        <taxon>Alphaproteobacteria</taxon>
        <taxon>Rhodobacterales</taxon>
        <taxon>Roseobacteraceae</taxon>
        <taxon>Roseovarius</taxon>
    </lineage>
</organism>
<dbReference type="InterPro" id="IPR018065">
    <property type="entry name" value="Ribosomal_eL34_CS"/>
</dbReference>
<dbReference type="EMBL" id="CP146606">
    <property type="protein sequence ID" value="WYK18893.1"/>
    <property type="molecule type" value="Genomic_DNA"/>
</dbReference>
<feature type="region of interest" description="Disordered" evidence="1">
    <location>
        <begin position="183"/>
        <end position="385"/>
    </location>
</feature>
<feature type="compositionally biased region" description="Acidic residues" evidence="1">
    <location>
        <begin position="256"/>
        <end position="272"/>
    </location>
</feature>
<keyword evidence="2" id="KW-1133">Transmembrane helix</keyword>
<evidence type="ECO:0000313" key="4">
    <source>
        <dbReference type="Proteomes" id="UP001281305"/>
    </source>
</evidence>
<feature type="compositionally biased region" description="Basic and acidic residues" evidence="1">
    <location>
        <begin position="343"/>
        <end position="363"/>
    </location>
</feature>
<keyword evidence="4" id="KW-1185">Reference proteome</keyword>
<evidence type="ECO:0000256" key="1">
    <source>
        <dbReference type="SAM" id="MobiDB-lite"/>
    </source>
</evidence>
<keyword evidence="2" id="KW-0472">Membrane</keyword>
<feature type="compositionally biased region" description="Acidic residues" evidence="1">
    <location>
        <begin position="299"/>
        <end position="313"/>
    </location>
</feature>
<sequence length="924" mass="97777">MKPNFALTLSYDGIGLLHRAFPGWHSVGEVNLDSANLAGDLAALLDKAHLFDTNGVHTKLVLPNDQIRYLQLDAEGLAPDEIADAVARALDGATPYALEDLAYDWSISAGQVYVAAVARDTLNEAEAFAADHGFKPLCFVAIPESMDFVGEPWFGEAKATAHLLPSGGFVERDTAAIRVIGPARLPEPPPAAEPEPESEPLDASTLEPEVKADTPDATDDGEKEAVAAVGSKAKVTDADPTEIDAPWPVSVLEDPIIPDEDQPEDVADETPEADSASVIEATSEAEPPAVPNDEQNVAETDDPDVESPDESDEPKEATVAFTSIRASRRDDLSAAPKLTGASRKIETLEPAKAAEPDVPERSEPPLTVAPPKTEPEPAPDLPKAPEIAISHETATRIGASLSPSGEERLMASVPAAPDPVAEPSFASKRDALIARAAARYSNQTPEPSVGEENDDERQRMTIFGARDPVHVGGKPKFLGVMLTAALLIFLVGVAAWASIFLDDGLSRFLRSEPDTTKVASVPGADANAVEDLIEEEPEFTLETEDFGTTVAALPGGTLDLDETPRDAQPEARPAQLSPDEARARYAVTGVWQRAPDAPVAPESIPLEDFYLTSIDPKVTEQDAVALPEVGALQGDERPGTLLDPPAADTKFVLDGRGNVRAAPGGAITPNGVRIFAGQPRLVPGTRPDPPAQLVTDGEAVVPLDPEIARLAEIRPKPRPGDLSEQNERENLGGLTRSELASLRPKLRPQSAQELAEQAAAASTAGVVEITPDNASVEAAIAAAVQQPDPFAGATAQAVATSRKPKTRPRNIAQIVQRSQQQAQQAVQTAAVVPSNQRVAPSAPTATTVARAATEQNVLKLRRVNLIGVYGSQSNRRALVRLPSGRYKKVQVGDRLDGGRVSAIGDSEIRYVKSGRNVVLKMPRG</sequence>
<dbReference type="PROSITE" id="PS01145">
    <property type="entry name" value="RIBOSOMAL_L34E"/>
    <property type="match status" value="1"/>
</dbReference>
<evidence type="ECO:0000313" key="3">
    <source>
        <dbReference type="EMBL" id="WYK18893.1"/>
    </source>
</evidence>
<dbReference type="Proteomes" id="UP001281305">
    <property type="component" value="Chromosome"/>
</dbReference>
<feature type="transmembrane region" description="Helical" evidence="2">
    <location>
        <begin position="477"/>
        <end position="501"/>
    </location>
</feature>
<evidence type="ECO:0008006" key="5">
    <source>
        <dbReference type="Google" id="ProtNLM"/>
    </source>
</evidence>
<reference evidence="3 4" key="1">
    <citation type="submission" date="2024-02" db="EMBL/GenBank/DDBJ databases">
        <title>Roseovarius strain W115 nov., isolated from a marine algae.</title>
        <authorList>
            <person name="Lee M.W."/>
            <person name="Lee J.K."/>
            <person name="Kim J.M."/>
            <person name="Choi D.G."/>
            <person name="Baek J.H."/>
            <person name="Bayburt H."/>
            <person name="Jung J.J."/>
            <person name="Han D.M."/>
            <person name="Jeon C.O."/>
        </authorList>
    </citation>
    <scope>NUCLEOTIDE SEQUENCE [LARGE SCALE GENOMIC DNA]</scope>
    <source>
        <strain evidence="3 4">W115</strain>
    </source>
</reference>
<feature type="region of interest" description="Disordered" evidence="1">
    <location>
        <begin position="556"/>
        <end position="578"/>
    </location>
</feature>
<gene>
    <name evidence="3" type="ORF">RZS32_003120</name>
</gene>